<evidence type="ECO:0000256" key="5">
    <source>
        <dbReference type="ARBA" id="ARBA00023274"/>
    </source>
</evidence>
<accession>A0A834ILI8</accession>
<dbReference type="OrthoDB" id="9939609at2759"/>
<evidence type="ECO:0000256" key="6">
    <source>
        <dbReference type="ARBA" id="ARBA00035183"/>
    </source>
</evidence>
<keyword evidence="4" id="KW-0496">Mitochondrion</keyword>
<dbReference type="AlphaFoldDB" id="A0A834ILI8"/>
<name>A0A834ILI8_RHYFE</name>
<protein>
    <recommendedName>
        <fullName evidence="6">Large ribosomal subunit protein mL50</fullName>
    </recommendedName>
    <alternativeName>
        <fullName evidence="7">39S ribosomal protein L50, mitochondrial</fullName>
    </alternativeName>
</protein>
<comment type="subcellular location">
    <subcellularLocation>
        <location evidence="1">Mitochondrion</location>
    </subcellularLocation>
</comment>
<dbReference type="EMBL" id="JAACXV010000276">
    <property type="protein sequence ID" value="KAF7280758.1"/>
    <property type="molecule type" value="Genomic_DNA"/>
</dbReference>
<evidence type="ECO:0000256" key="4">
    <source>
        <dbReference type="ARBA" id="ARBA00023128"/>
    </source>
</evidence>
<keyword evidence="5" id="KW-0687">Ribonucleoprotein</keyword>
<dbReference type="GO" id="GO:0005762">
    <property type="term" value="C:mitochondrial large ribosomal subunit"/>
    <property type="evidence" value="ECO:0007669"/>
    <property type="project" value="TreeGrafter"/>
</dbReference>
<comment type="caution">
    <text evidence="8">The sequence shown here is derived from an EMBL/GenBank/DDBJ whole genome shotgun (WGS) entry which is preliminary data.</text>
</comment>
<comment type="similarity">
    <text evidence="2">Belongs to the mitochondrion-specific ribosomal protein mL50 family.</text>
</comment>
<evidence type="ECO:0000313" key="8">
    <source>
        <dbReference type="EMBL" id="KAF7280758.1"/>
    </source>
</evidence>
<evidence type="ECO:0000256" key="7">
    <source>
        <dbReference type="ARBA" id="ARBA00035398"/>
    </source>
</evidence>
<evidence type="ECO:0000313" key="9">
    <source>
        <dbReference type="Proteomes" id="UP000625711"/>
    </source>
</evidence>
<evidence type="ECO:0000256" key="2">
    <source>
        <dbReference type="ARBA" id="ARBA00008860"/>
    </source>
</evidence>
<reference evidence="8" key="1">
    <citation type="submission" date="2020-08" db="EMBL/GenBank/DDBJ databases">
        <title>Genome sequencing and assembly of the red palm weevil Rhynchophorus ferrugineus.</title>
        <authorList>
            <person name="Dias G.B."/>
            <person name="Bergman C.M."/>
            <person name="Manee M."/>
        </authorList>
    </citation>
    <scope>NUCLEOTIDE SEQUENCE</scope>
    <source>
        <strain evidence="8">AA-2017</strain>
        <tissue evidence="8">Whole larva</tissue>
    </source>
</reference>
<organism evidence="8 9">
    <name type="scientific">Rhynchophorus ferrugineus</name>
    <name type="common">Red palm weevil</name>
    <name type="synonym">Curculio ferrugineus</name>
    <dbReference type="NCBI Taxonomy" id="354439"/>
    <lineage>
        <taxon>Eukaryota</taxon>
        <taxon>Metazoa</taxon>
        <taxon>Ecdysozoa</taxon>
        <taxon>Arthropoda</taxon>
        <taxon>Hexapoda</taxon>
        <taxon>Insecta</taxon>
        <taxon>Pterygota</taxon>
        <taxon>Neoptera</taxon>
        <taxon>Endopterygota</taxon>
        <taxon>Coleoptera</taxon>
        <taxon>Polyphaga</taxon>
        <taxon>Cucujiformia</taxon>
        <taxon>Curculionidae</taxon>
        <taxon>Dryophthorinae</taxon>
        <taxon>Rhynchophorus</taxon>
    </lineage>
</organism>
<sequence>MAAFFKHGILKTGQVLAPKNVFRRCYATKAEKRKGLDRKPSPKLNSTAQSLSAKGFLRPRKEYIPPTDLDNLLQKLFQETLGNTNLDTRLINLDERYRVFTACYEAFNHSVPNSHLHQIETLKDIRDFYSTPVDTGTPLDKMRTMELPSNLHVQFEYTRWNPKTDIEFGGITAFPESSTIVTGLKYGFQKEIESIKNLSQLLQEYKGIFVFYLNSDIFCIDVTFG</sequence>
<evidence type="ECO:0000256" key="3">
    <source>
        <dbReference type="ARBA" id="ARBA00022980"/>
    </source>
</evidence>
<dbReference type="PANTHER" id="PTHR31542">
    <property type="entry name" value="39A RIBOSOMAL PROTEIN L50, MITOCHONDRIAL"/>
    <property type="match status" value="1"/>
</dbReference>
<keyword evidence="3" id="KW-0689">Ribosomal protein</keyword>
<dbReference type="Proteomes" id="UP000625711">
    <property type="component" value="Unassembled WGS sequence"/>
</dbReference>
<proteinExistence type="inferred from homology"/>
<evidence type="ECO:0000256" key="1">
    <source>
        <dbReference type="ARBA" id="ARBA00004173"/>
    </source>
</evidence>
<dbReference type="InterPro" id="IPR018305">
    <property type="entry name" value="Ribosomal_m50"/>
</dbReference>
<gene>
    <name evidence="8" type="ORF">GWI33_005540</name>
</gene>
<dbReference type="PANTHER" id="PTHR31542:SF1">
    <property type="entry name" value="LARGE RIBOSOMAL SUBUNIT PROTEIN ML50"/>
    <property type="match status" value="1"/>
</dbReference>
<keyword evidence="9" id="KW-1185">Reference proteome</keyword>